<reference evidence="1 2" key="1">
    <citation type="journal article" date="2016" name="Nat. Commun.">
        <title>Thousands of microbial genomes shed light on interconnected biogeochemical processes in an aquifer system.</title>
        <authorList>
            <person name="Anantharaman K."/>
            <person name="Brown C.T."/>
            <person name="Hug L.A."/>
            <person name="Sharon I."/>
            <person name="Castelle C.J."/>
            <person name="Probst A.J."/>
            <person name="Thomas B.C."/>
            <person name="Singh A."/>
            <person name="Wilkins M.J."/>
            <person name="Karaoz U."/>
            <person name="Brodie E.L."/>
            <person name="Williams K.H."/>
            <person name="Hubbard S.S."/>
            <person name="Banfield J.F."/>
        </authorList>
    </citation>
    <scope>NUCLEOTIDE SEQUENCE [LARGE SCALE GENOMIC DNA]</scope>
</reference>
<accession>A0A1F7Z4U3</accession>
<proteinExistence type="predicted"/>
<organism evidence="1 2">
    <name type="scientific">Candidatus Woesebacteria bacterium RIFCSPHIGHO2_02_FULL_39_13</name>
    <dbReference type="NCBI Taxonomy" id="1802505"/>
    <lineage>
        <taxon>Bacteria</taxon>
        <taxon>Candidatus Woeseibacteriota</taxon>
    </lineage>
</organism>
<evidence type="ECO:0000313" key="1">
    <source>
        <dbReference type="EMBL" id="OGM34119.1"/>
    </source>
</evidence>
<dbReference type="Proteomes" id="UP000177169">
    <property type="component" value="Unassembled WGS sequence"/>
</dbReference>
<protein>
    <submittedName>
        <fullName evidence="1">Uncharacterized protein</fullName>
    </submittedName>
</protein>
<dbReference type="EMBL" id="MGGR01000009">
    <property type="protein sequence ID" value="OGM34119.1"/>
    <property type="molecule type" value="Genomic_DNA"/>
</dbReference>
<sequence length="272" mass="30981">MYKELIIDPKKHSELFWSTVKSSWPETSVINEKDILGKDLNVCVVVCPLYAQGDLSTAGLIKPPLQIEDSRVANKFKAYNEVLQNMNGSLTTFGGNVNLHAIFANRGVLFPGLPSDEDQRTLEYHEELYSVAYHKFAQVNHMNLHWSTYNDHNVNFPQFVDLSHPQSLSVLTELDYVNKETELIAHLNAYFNSDISTSKKNRHIVERVLSMNGMTFNGAFWLIAGYMSFDHKIADIVGHNGIYVVAERLEPLFGIARFTESLRQMTRIQIKA</sequence>
<gene>
    <name evidence="1" type="ORF">A3D01_00100</name>
</gene>
<dbReference type="STRING" id="1802505.A3D01_00100"/>
<dbReference type="AlphaFoldDB" id="A0A1F7Z4U3"/>
<name>A0A1F7Z4U3_9BACT</name>
<evidence type="ECO:0000313" key="2">
    <source>
        <dbReference type="Proteomes" id="UP000177169"/>
    </source>
</evidence>
<comment type="caution">
    <text evidence="1">The sequence shown here is derived from an EMBL/GenBank/DDBJ whole genome shotgun (WGS) entry which is preliminary data.</text>
</comment>